<name>B6H5Q1_PENRW</name>
<dbReference type="AlphaFoldDB" id="B6H5Q1"/>
<dbReference type="Proteomes" id="UP000000724">
    <property type="component" value="Contig Pc00c14"/>
</dbReference>
<keyword evidence="2" id="KW-1185">Reference proteome</keyword>
<organism evidence="1 2">
    <name type="scientific">Penicillium rubens (strain ATCC 28089 / DSM 1075 / NRRL 1951 / Wisconsin 54-1255)</name>
    <name type="common">Penicillium chrysogenum</name>
    <dbReference type="NCBI Taxonomy" id="500485"/>
    <lineage>
        <taxon>Eukaryota</taxon>
        <taxon>Fungi</taxon>
        <taxon>Dikarya</taxon>
        <taxon>Ascomycota</taxon>
        <taxon>Pezizomycotina</taxon>
        <taxon>Eurotiomycetes</taxon>
        <taxon>Eurotiomycetidae</taxon>
        <taxon>Eurotiales</taxon>
        <taxon>Aspergillaceae</taxon>
        <taxon>Penicillium</taxon>
        <taxon>Penicillium chrysogenum species complex</taxon>
    </lineage>
</organism>
<accession>B6H5Q1</accession>
<evidence type="ECO:0000313" key="2">
    <source>
        <dbReference type="Proteomes" id="UP000000724"/>
    </source>
</evidence>
<dbReference type="HOGENOM" id="CLU_2134340_0_0_1"/>
<gene>
    <name evidence="1" type="ORF">Pc14g00050</name>
    <name evidence="1" type="ORF">PCH_Pc14g00050</name>
</gene>
<dbReference type="EMBL" id="AM920429">
    <property type="protein sequence ID" value="CAP74146.1"/>
    <property type="molecule type" value="Genomic_DNA"/>
</dbReference>
<protein>
    <submittedName>
        <fullName evidence="1">Uncharacterized protein</fullName>
    </submittedName>
</protein>
<evidence type="ECO:0000313" key="1">
    <source>
        <dbReference type="EMBL" id="CAP74146.1"/>
    </source>
</evidence>
<proteinExistence type="predicted"/>
<reference evidence="1 2" key="1">
    <citation type="journal article" date="2008" name="Nat. Biotechnol.">
        <title>Genome sequencing and analysis of the filamentous fungus Penicillium chrysogenum.</title>
        <authorList>
            <person name="van den Berg M.A."/>
            <person name="Albang R."/>
            <person name="Albermann K."/>
            <person name="Badger J.H."/>
            <person name="Daran J.-M."/>
            <person name="Driessen A.J.M."/>
            <person name="Garcia-Estrada C."/>
            <person name="Fedorova N.D."/>
            <person name="Harris D.M."/>
            <person name="Heijne W.H.M."/>
            <person name="Joardar V.S."/>
            <person name="Kiel J.A.K.W."/>
            <person name="Kovalchuk A."/>
            <person name="Martin J.F."/>
            <person name="Nierman W.C."/>
            <person name="Nijland J.G."/>
            <person name="Pronk J.T."/>
            <person name="Roubos J.A."/>
            <person name="van der Klei I.J."/>
            <person name="van Peij N.N.M.E."/>
            <person name="Veenhuis M."/>
            <person name="von Doehren H."/>
            <person name="Wagner C."/>
            <person name="Wortman J.R."/>
            <person name="Bovenberg R.A.L."/>
        </authorList>
    </citation>
    <scope>NUCLEOTIDE SEQUENCE [LARGE SCALE GENOMIC DNA]</scope>
    <source>
        <strain evidence="2">ATCC 28089 / DSM 1075 / NRRL 1951 / Wisconsin 54-1255</strain>
    </source>
</reference>
<dbReference type="VEuPathDB" id="FungiDB:PCH_Pc14g00050"/>
<sequence length="113" mass="12543">MGACGARDTCGQCLDHYSRTACGIVLMDPHNASATTLTFHDQYLPRYSPQNHPIQDLAGHTWKHKGISGSVYRDNEASMYSGYMYGDLEDNPYLAKTPDSDNSFPFNSMISTL</sequence>